<dbReference type="InterPro" id="IPR013087">
    <property type="entry name" value="Znf_C2H2_type"/>
</dbReference>
<keyword evidence="1" id="KW-0862">Zinc</keyword>
<evidence type="ECO:0000256" key="2">
    <source>
        <dbReference type="SAM" id="MobiDB-lite"/>
    </source>
</evidence>
<dbReference type="Gene3D" id="3.30.160.60">
    <property type="entry name" value="Classic Zinc Finger"/>
    <property type="match status" value="1"/>
</dbReference>
<dbReference type="EMBL" id="CP054534">
    <property type="protein sequence ID" value="QSL64627.1"/>
    <property type="molecule type" value="Genomic_DNA"/>
</dbReference>
<name>A0A899G7T8_9ASCO</name>
<proteinExistence type="predicted"/>
<evidence type="ECO:0000313" key="4">
    <source>
        <dbReference type="EMBL" id="QSL64627.1"/>
    </source>
</evidence>
<evidence type="ECO:0000259" key="3">
    <source>
        <dbReference type="PROSITE" id="PS50157"/>
    </source>
</evidence>
<protein>
    <recommendedName>
        <fullName evidence="3">C2H2-type domain-containing protein</fullName>
    </recommendedName>
</protein>
<evidence type="ECO:0000256" key="1">
    <source>
        <dbReference type="PROSITE-ProRule" id="PRU00042"/>
    </source>
</evidence>
<evidence type="ECO:0000313" key="5">
    <source>
        <dbReference type="Proteomes" id="UP000663699"/>
    </source>
</evidence>
<keyword evidence="1" id="KW-0479">Metal-binding</keyword>
<dbReference type="InterPro" id="IPR036236">
    <property type="entry name" value="Znf_C2H2_sf"/>
</dbReference>
<dbReference type="PROSITE" id="PS50157">
    <property type="entry name" value="ZINC_FINGER_C2H2_2"/>
    <property type="match status" value="1"/>
</dbReference>
<dbReference type="Proteomes" id="UP000663699">
    <property type="component" value="Chromosome 3"/>
</dbReference>
<organism evidence="4 5">
    <name type="scientific">Pneumocystis wakefieldiae</name>
    <dbReference type="NCBI Taxonomy" id="38082"/>
    <lineage>
        <taxon>Eukaryota</taxon>
        <taxon>Fungi</taxon>
        <taxon>Dikarya</taxon>
        <taxon>Ascomycota</taxon>
        <taxon>Taphrinomycotina</taxon>
        <taxon>Pneumocystomycetes</taxon>
        <taxon>Pneumocystaceae</taxon>
        <taxon>Pneumocystis</taxon>
    </lineage>
</organism>
<keyword evidence="5" id="KW-1185">Reference proteome</keyword>
<dbReference type="PROSITE" id="PS00028">
    <property type="entry name" value="ZINC_FINGER_C2H2_1"/>
    <property type="match status" value="1"/>
</dbReference>
<gene>
    <name evidence="4" type="ORF">MERGE_001928</name>
</gene>
<feature type="domain" description="C2H2-type" evidence="3">
    <location>
        <begin position="415"/>
        <end position="445"/>
    </location>
</feature>
<feature type="region of interest" description="Disordered" evidence="2">
    <location>
        <begin position="233"/>
        <end position="266"/>
    </location>
</feature>
<keyword evidence="1" id="KW-0863">Zinc-finger</keyword>
<dbReference type="AlphaFoldDB" id="A0A899G7T8"/>
<reference evidence="4" key="1">
    <citation type="submission" date="2020-06" db="EMBL/GenBank/DDBJ databases">
        <title>Genomes of multiple members of Pneumocystis genus reveal paths to human pathogen Pneumocystis jirovecii.</title>
        <authorList>
            <person name="Cisse O.H."/>
            <person name="Ma L."/>
            <person name="Dekker J."/>
            <person name="Khil P."/>
            <person name="Jo J."/>
            <person name="Brenchley J."/>
            <person name="Blair R."/>
            <person name="Pahar B."/>
            <person name="Chabe M."/>
            <person name="Van Rompay K.A."/>
            <person name="Keesler R."/>
            <person name="Sukura A."/>
            <person name="Hirsch V."/>
            <person name="Kutty G."/>
            <person name="Liu Y."/>
            <person name="Peng L."/>
            <person name="Chen J."/>
            <person name="Song J."/>
            <person name="Weissenbacher-Lang C."/>
            <person name="Xu J."/>
            <person name="Upham N.S."/>
            <person name="Stajich J.E."/>
            <person name="Cuomo C.A."/>
            <person name="Cushion M.T."/>
            <person name="Kovacs J.A."/>
        </authorList>
    </citation>
    <scope>NUCLEOTIDE SEQUENCE</scope>
    <source>
        <strain evidence="4">2A</strain>
    </source>
</reference>
<dbReference type="SMART" id="SM00355">
    <property type="entry name" value="ZnF_C2H2"/>
    <property type="match status" value="1"/>
</dbReference>
<accession>A0A899G7T8</accession>
<dbReference type="GO" id="GO:0008270">
    <property type="term" value="F:zinc ion binding"/>
    <property type="evidence" value="ECO:0007669"/>
    <property type="project" value="UniProtKB-KW"/>
</dbReference>
<dbReference type="SUPFAM" id="SSF57667">
    <property type="entry name" value="beta-beta-alpha zinc fingers"/>
    <property type="match status" value="1"/>
</dbReference>
<sequence length="452" mass="51654">MHHSDSLGTAFYTSKGSQMHTNQYSSPGFNTLSGSGRFYMNSTSIPVMHRDALTILHPRSVYSATVNEENSMFHLFNTIHSFMGNEKQNLDEQDKDKIRNERAITVKMLQQNTIFEDKHLAVESIRDIYQPSFDISDYILSGYETIIKTPQVFRSSVSPSSTMAGEFAPITPPSATNDLNYFDYMMPHTQSAALDQQWLVDMKQSNSNETHVDPSRLCVSPLSQANFSVNESVVDKNLKQNENKDNKTEYDKQEEVDKKVLDDAPKNENDKKIEKIDTEHLKKPVTILKTKKVSKIKKTASKRRNESRYIEDNEHGLKPKRGRVPKEQRQKFLEMSSSAISNTNSLIGLGISLHDSRYNQGVSTFFQDKEEPDGKENDNTNFSPHGVFVAKTKVSCRKHSQGHIQKRGNSMEKSFICEIIGCEKRFRRSEHLKRHVRSLHTGEKPFLSFKSS</sequence>
<dbReference type="OrthoDB" id="654211at2759"/>